<feature type="transmembrane region" description="Helical" evidence="10">
    <location>
        <begin position="162"/>
        <end position="178"/>
    </location>
</feature>
<keyword evidence="6 10" id="KW-1133">Transmembrane helix</keyword>
<protein>
    <recommendedName>
        <fullName evidence="10">Elongation of very long chain fatty acids protein</fullName>
        <ecNumber evidence="10">2.3.1.199</ecNumber>
    </recommendedName>
    <alternativeName>
        <fullName evidence="10">Very-long-chain 3-oxoacyl-CoA synthase</fullName>
    </alternativeName>
</protein>
<dbReference type="EMBL" id="OC857227">
    <property type="protein sequence ID" value="CAD7624888.1"/>
    <property type="molecule type" value="Genomic_DNA"/>
</dbReference>
<dbReference type="PANTHER" id="PTHR11157:SF69">
    <property type="entry name" value="ELONGATION OF VERY LONG CHAIN FATTY ACIDS PROTEIN 7"/>
    <property type="match status" value="1"/>
</dbReference>
<keyword evidence="8 10" id="KW-0472">Membrane</keyword>
<organism evidence="11">
    <name type="scientific">Medioppia subpectinata</name>
    <dbReference type="NCBI Taxonomy" id="1979941"/>
    <lineage>
        <taxon>Eukaryota</taxon>
        <taxon>Metazoa</taxon>
        <taxon>Ecdysozoa</taxon>
        <taxon>Arthropoda</taxon>
        <taxon>Chelicerata</taxon>
        <taxon>Arachnida</taxon>
        <taxon>Acari</taxon>
        <taxon>Acariformes</taxon>
        <taxon>Sarcoptiformes</taxon>
        <taxon>Oribatida</taxon>
        <taxon>Brachypylina</taxon>
        <taxon>Oppioidea</taxon>
        <taxon>Oppiidae</taxon>
        <taxon>Medioppia</taxon>
    </lineage>
</organism>
<keyword evidence="2 10" id="KW-0444">Lipid biosynthesis</keyword>
<dbReference type="GO" id="GO:0034625">
    <property type="term" value="P:fatty acid elongation, monounsaturated fatty acid"/>
    <property type="evidence" value="ECO:0007669"/>
    <property type="project" value="TreeGrafter"/>
</dbReference>
<evidence type="ECO:0000313" key="11">
    <source>
        <dbReference type="EMBL" id="CAD7624888.1"/>
    </source>
</evidence>
<keyword evidence="12" id="KW-1185">Reference proteome</keyword>
<evidence type="ECO:0000256" key="9">
    <source>
        <dbReference type="ARBA" id="ARBA00023160"/>
    </source>
</evidence>
<evidence type="ECO:0000256" key="4">
    <source>
        <dbReference type="ARBA" id="ARBA00022692"/>
    </source>
</evidence>
<evidence type="ECO:0000256" key="7">
    <source>
        <dbReference type="ARBA" id="ARBA00023098"/>
    </source>
</evidence>
<evidence type="ECO:0000256" key="2">
    <source>
        <dbReference type="ARBA" id="ARBA00022516"/>
    </source>
</evidence>
<feature type="transmembrane region" description="Helical" evidence="10">
    <location>
        <begin position="226"/>
        <end position="243"/>
    </location>
</feature>
<accession>A0A7R9KL82</accession>
<evidence type="ECO:0000313" key="12">
    <source>
        <dbReference type="Proteomes" id="UP000759131"/>
    </source>
</evidence>
<evidence type="ECO:0000256" key="1">
    <source>
        <dbReference type="ARBA" id="ARBA00004141"/>
    </source>
</evidence>
<comment type="similarity">
    <text evidence="10">Belongs to the ELO family.</text>
</comment>
<dbReference type="GO" id="GO:0034626">
    <property type="term" value="P:fatty acid elongation, polyunsaturated fatty acid"/>
    <property type="evidence" value="ECO:0007669"/>
    <property type="project" value="TreeGrafter"/>
</dbReference>
<dbReference type="GO" id="GO:0042761">
    <property type="term" value="P:very long-chain fatty acid biosynthetic process"/>
    <property type="evidence" value="ECO:0007669"/>
    <property type="project" value="TreeGrafter"/>
</dbReference>
<feature type="transmembrane region" description="Helical" evidence="10">
    <location>
        <begin position="131"/>
        <end position="150"/>
    </location>
</feature>
<keyword evidence="4 10" id="KW-0812">Transmembrane</keyword>
<keyword evidence="9 10" id="KW-0275">Fatty acid biosynthesis</keyword>
<evidence type="ECO:0000256" key="10">
    <source>
        <dbReference type="RuleBase" id="RU361115"/>
    </source>
</evidence>
<keyword evidence="3 10" id="KW-0808">Transferase</keyword>
<proteinExistence type="inferred from homology"/>
<dbReference type="Proteomes" id="UP000759131">
    <property type="component" value="Unassembled WGS sequence"/>
</dbReference>
<keyword evidence="7 10" id="KW-0443">Lipid metabolism</keyword>
<feature type="transmembrane region" description="Helical" evidence="10">
    <location>
        <begin position="184"/>
        <end position="205"/>
    </location>
</feature>
<name>A0A7R9KL82_9ACAR</name>
<dbReference type="InterPro" id="IPR002076">
    <property type="entry name" value="ELO_fam"/>
</dbReference>
<evidence type="ECO:0000256" key="8">
    <source>
        <dbReference type="ARBA" id="ARBA00023136"/>
    </source>
</evidence>
<dbReference type="EC" id="2.3.1.199" evidence="10"/>
<dbReference type="AlphaFoldDB" id="A0A7R9KL82"/>
<reference evidence="11" key="1">
    <citation type="submission" date="2020-11" db="EMBL/GenBank/DDBJ databases">
        <authorList>
            <person name="Tran Van P."/>
        </authorList>
    </citation>
    <scope>NUCLEOTIDE SEQUENCE</scope>
</reference>
<dbReference type="Pfam" id="PF01151">
    <property type="entry name" value="ELO"/>
    <property type="match status" value="1"/>
</dbReference>
<feature type="transmembrane region" description="Helical" evidence="10">
    <location>
        <begin position="77"/>
        <end position="97"/>
    </location>
</feature>
<sequence length="288" mass="33806">MCALKTNMSGSAADVRSGDGYHYYMYQFWDDMCDPRTNSLPLMSGGPWNLMAILLTYFVIVTKLGPNWMKHRNPFELRGLMLLYNVVMVAINLFFLYESVQWLDFGSRLADFKFPDNRDRSAATMRIVRMFHYYLITKFVDFIDTLFFVARKKTNQITVLHIYHHVSVPIIGWISAWVSPVMPVLGLFALLNCFCHVLMYSYYALSAFGPSVQPYLWWKRYITQTQLCQFAIIGLYGLLLNVYHTDYPLVYRVMPVSQGPIFFLMFANFYIKSYRRQRLLNKTKSKAN</sequence>
<keyword evidence="5 10" id="KW-0276">Fatty acid metabolism</keyword>
<gene>
    <name evidence="11" type="ORF">OSB1V03_LOCUS5327</name>
</gene>
<comment type="subcellular location">
    <subcellularLocation>
        <location evidence="1">Membrane</location>
        <topology evidence="1">Multi-pass membrane protein</topology>
    </subcellularLocation>
</comment>
<dbReference type="PANTHER" id="PTHR11157">
    <property type="entry name" value="FATTY ACID ACYL TRANSFERASE-RELATED"/>
    <property type="match status" value="1"/>
</dbReference>
<evidence type="ECO:0000256" key="6">
    <source>
        <dbReference type="ARBA" id="ARBA00022989"/>
    </source>
</evidence>
<dbReference type="GO" id="GO:0019367">
    <property type="term" value="P:fatty acid elongation, saturated fatty acid"/>
    <property type="evidence" value="ECO:0007669"/>
    <property type="project" value="TreeGrafter"/>
</dbReference>
<dbReference type="GO" id="GO:0005789">
    <property type="term" value="C:endoplasmic reticulum membrane"/>
    <property type="evidence" value="ECO:0007669"/>
    <property type="project" value="TreeGrafter"/>
</dbReference>
<evidence type="ECO:0000256" key="5">
    <source>
        <dbReference type="ARBA" id="ARBA00022832"/>
    </source>
</evidence>
<dbReference type="EMBL" id="CAJPIZ010002652">
    <property type="protein sequence ID" value="CAG2105318.1"/>
    <property type="molecule type" value="Genomic_DNA"/>
</dbReference>
<feature type="transmembrane region" description="Helical" evidence="10">
    <location>
        <begin position="249"/>
        <end position="271"/>
    </location>
</feature>
<feature type="transmembrane region" description="Helical" evidence="10">
    <location>
        <begin position="48"/>
        <end position="65"/>
    </location>
</feature>
<dbReference type="GO" id="GO:0009922">
    <property type="term" value="F:fatty acid elongase activity"/>
    <property type="evidence" value="ECO:0007669"/>
    <property type="project" value="UniProtKB-EC"/>
</dbReference>
<comment type="catalytic activity">
    <reaction evidence="10">
        <text>a very-long-chain acyl-CoA + malonyl-CoA + H(+) = a very-long-chain 3-oxoacyl-CoA + CO2 + CoA</text>
        <dbReference type="Rhea" id="RHEA:32727"/>
        <dbReference type="ChEBI" id="CHEBI:15378"/>
        <dbReference type="ChEBI" id="CHEBI:16526"/>
        <dbReference type="ChEBI" id="CHEBI:57287"/>
        <dbReference type="ChEBI" id="CHEBI:57384"/>
        <dbReference type="ChEBI" id="CHEBI:90725"/>
        <dbReference type="ChEBI" id="CHEBI:90736"/>
        <dbReference type="EC" id="2.3.1.199"/>
    </reaction>
</comment>
<dbReference type="OrthoDB" id="434092at2759"/>
<evidence type="ECO:0000256" key="3">
    <source>
        <dbReference type="ARBA" id="ARBA00022679"/>
    </source>
</evidence>
<dbReference type="GO" id="GO:0030148">
    <property type="term" value="P:sphingolipid biosynthetic process"/>
    <property type="evidence" value="ECO:0007669"/>
    <property type="project" value="TreeGrafter"/>
</dbReference>